<dbReference type="InterPro" id="IPR050279">
    <property type="entry name" value="Plant_def-hormone_signal"/>
</dbReference>
<dbReference type="GO" id="GO:0005737">
    <property type="term" value="C:cytoplasm"/>
    <property type="evidence" value="ECO:0007669"/>
    <property type="project" value="TreeGrafter"/>
</dbReference>
<dbReference type="GO" id="GO:0006952">
    <property type="term" value="P:defense response"/>
    <property type="evidence" value="ECO:0007669"/>
    <property type="project" value="InterPro"/>
</dbReference>
<dbReference type="OMA" id="EMMEPRT"/>
<dbReference type="GO" id="GO:0038023">
    <property type="term" value="F:signaling receptor activity"/>
    <property type="evidence" value="ECO:0007669"/>
    <property type="project" value="TreeGrafter"/>
</dbReference>
<accession>A0A834YDH5</accession>
<reference evidence="4 5" key="1">
    <citation type="submission" date="2020-04" db="EMBL/GenBank/DDBJ databases">
        <title>Plant Genome Project.</title>
        <authorList>
            <person name="Zhang R.-G."/>
        </authorList>
    </citation>
    <scope>NUCLEOTIDE SEQUENCE [LARGE SCALE GENOMIC DNA]</scope>
    <source>
        <strain evidence="4">YNK0</strain>
        <tissue evidence="4">Leaf</tissue>
    </source>
</reference>
<dbReference type="Proteomes" id="UP000655225">
    <property type="component" value="Unassembled WGS sequence"/>
</dbReference>
<evidence type="ECO:0000313" key="4">
    <source>
        <dbReference type="EMBL" id="KAF8379049.1"/>
    </source>
</evidence>
<dbReference type="PANTHER" id="PTHR31213:SF19">
    <property type="entry name" value="BET V I_MAJOR LATEX PROTEIN DOMAIN-CONTAINING PROTEIN"/>
    <property type="match status" value="1"/>
</dbReference>
<keyword evidence="5" id="KW-1185">Reference proteome</keyword>
<dbReference type="GO" id="GO:0009820">
    <property type="term" value="P:alkaloid metabolic process"/>
    <property type="evidence" value="ECO:0007669"/>
    <property type="project" value="UniProtKB-KW"/>
</dbReference>
<dbReference type="GO" id="GO:0005634">
    <property type="term" value="C:nucleus"/>
    <property type="evidence" value="ECO:0007669"/>
    <property type="project" value="TreeGrafter"/>
</dbReference>
<protein>
    <recommendedName>
        <fullName evidence="3">Bet v I/Major latex protein domain-containing protein</fullName>
    </recommendedName>
</protein>
<dbReference type="OrthoDB" id="1879545at2759"/>
<gene>
    <name evidence="4" type="ORF">HHK36_028476</name>
</gene>
<evidence type="ECO:0000259" key="3">
    <source>
        <dbReference type="Pfam" id="PF00407"/>
    </source>
</evidence>
<dbReference type="Gene3D" id="3.30.530.20">
    <property type="match status" value="1"/>
</dbReference>
<organism evidence="4 5">
    <name type="scientific">Tetracentron sinense</name>
    <name type="common">Spur-leaf</name>
    <dbReference type="NCBI Taxonomy" id="13715"/>
    <lineage>
        <taxon>Eukaryota</taxon>
        <taxon>Viridiplantae</taxon>
        <taxon>Streptophyta</taxon>
        <taxon>Embryophyta</taxon>
        <taxon>Tracheophyta</taxon>
        <taxon>Spermatophyta</taxon>
        <taxon>Magnoliopsida</taxon>
        <taxon>Trochodendrales</taxon>
        <taxon>Trochodendraceae</taxon>
        <taxon>Tetracentron</taxon>
    </lineage>
</organism>
<sequence>MFNLGGGRRRKESRNPYPRFKAIAYEIQQPPFTDSTTLLRFHRKKKMRGRVASELQVGVPADDVWAVYSSPELPRLVVNLTPGVYQKIDIVEGDGGVGTVLDIVLTPVNPEPRTWKEKFVTIDNEKRMKVVRQIEGGYLDMGFQFYEDIFKIKANGTNSCIIRSSIVFEVADEFEVNAALVSSKASEDMAKAIANYVIQKKINCHKT</sequence>
<dbReference type="InterPro" id="IPR023393">
    <property type="entry name" value="START-like_dom_sf"/>
</dbReference>
<dbReference type="GO" id="GO:0004864">
    <property type="term" value="F:protein phosphatase inhibitor activity"/>
    <property type="evidence" value="ECO:0007669"/>
    <property type="project" value="TreeGrafter"/>
</dbReference>
<dbReference type="GO" id="GO:0009738">
    <property type="term" value="P:abscisic acid-activated signaling pathway"/>
    <property type="evidence" value="ECO:0007669"/>
    <property type="project" value="TreeGrafter"/>
</dbReference>
<dbReference type="InterPro" id="IPR000916">
    <property type="entry name" value="Bet_v_I/MLP"/>
</dbReference>
<proteinExistence type="inferred from homology"/>
<feature type="domain" description="Bet v I/Major latex protein" evidence="3">
    <location>
        <begin position="48"/>
        <end position="199"/>
    </location>
</feature>
<evidence type="ECO:0000313" key="5">
    <source>
        <dbReference type="Proteomes" id="UP000655225"/>
    </source>
</evidence>
<dbReference type="PANTHER" id="PTHR31213">
    <property type="entry name" value="OS08G0374000 PROTEIN-RELATED"/>
    <property type="match status" value="1"/>
</dbReference>
<keyword evidence="2" id="KW-0017">Alkaloid metabolism</keyword>
<dbReference type="SUPFAM" id="SSF55961">
    <property type="entry name" value="Bet v1-like"/>
    <property type="match status" value="1"/>
</dbReference>
<dbReference type="Pfam" id="PF00407">
    <property type="entry name" value="Bet_v_1"/>
    <property type="match status" value="1"/>
</dbReference>
<dbReference type="AlphaFoldDB" id="A0A834YDH5"/>
<evidence type="ECO:0000256" key="2">
    <source>
        <dbReference type="ARBA" id="ARBA00022589"/>
    </source>
</evidence>
<name>A0A834YDH5_TETSI</name>
<evidence type="ECO:0000256" key="1">
    <source>
        <dbReference type="ARBA" id="ARBA00009744"/>
    </source>
</evidence>
<comment type="caution">
    <text evidence="4">The sequence shown here is derived from an EMBL/GenBank/DDBJ whole genome shotgun (WGS) entry which is preliminary data.</text>
</comment>
<dbReference type="EMBL" id="JABCRI010000022">
    <property type="protein sequence ID" value="KAF8379049.1"/>
    <property type="molecule type" value="Genomic_DNA"/>
</dbReference>
<dbReference type="CDD" id="cd07816">
    <property type="entry name" value="Bet_v1-like"/>
    <property type="match status" value="1"/>
</dbReference>
<dbReference type="GO" id="GO:0010427">
    <property type="term" value="F:abscisic acid binding"/>
    <property type="evidence" value="ECO:0007669"/>
    <property type="project" value="TreeGrafter"/>
</dbReference>
<comment type="similarity">
    <text evidence="1">Belongs to the BetVI family.</text>
</comment>